<evidence type="ECO:0000259" key="8">
    <source>
        <dbReference type="Pfam" id="PF10017"/>
    </source>
</evidence>
<feature type="domain" description="DinB-like" evidence="9">
    <location>
        <begin position="525"/>
        <end position="665"/>
    </location>
</feature>
<dbReference type="InterPro" id="IPR051128">
    <property type="entry name" value="EgtD_Methyltrsf_superfamily"/>
</dbReference>
<dbReference type="GeneID" id="25989723"/>
<dbReference type="SUPFAM" id="SSF56436">
    <property type="entry name" value="C-type lectin-like"/>
    <property type="match status" value="1"/>
</dbReference>
<dbReference type="VEuPathDB" id="FungiDB:A1Q1_06211"/>
<dbReference type="InterPro" id="IPR029063">
    <property type="entry name" value="SAM-dependent_MTases_sf"/>
</dbReference>
<dbReference type="GO" id="GO:0032259">
    <property type="term" value="P:methylation"/>
    <property type="evidence" value="ECO:0007669"/>
    <property type="project" value="UniProtKB-KW"/>
</dbReference>
<protein>
    <recommendedName>
        <fullName evidence="12">Sulfatase-modifying factor enzyme domain-containing protein</fullName>
    </recommendedName>
</protein>
<feature type="domain" description="Sulfatase-modifying factor enzyme-like" evidence="7">
    <location>
        <begin position="709"/>
        <end position="952"/>
    </location>
</feature>
<name>J6ELX7_TRIAS</name>
<dbReference type="Pfam" id="PF10017">
    <property type="entry name" value="Methyltransf_33"/>
    <property type="match status" value="3"/>
</dbReference>
<sequence>MSASHIYTLPAVSATNTPPESLRDQIERSLLGTEKSVVPGDTDEDKRWAYRRSVPTVVLYSEKGLRLYDGITSSAPEYYLFADELNLIKNHGHEIAGAMGFPSKGKDDQSHRRHVPRNRWRPARWGDAALGKWNNGVNGEEGLASGVDAGWDIVELGAGALRKTAHFLTAVADTVPESTHPPVTYHALDLSRPELERVLGQMDDQFGSAFSGRINSVGLHADYFAGLELVRDGGLAALSSGQRSPEVSEEEPGIAMSPASTLSHDLMTPALDTTPLPPSVVEGDEPVTAPSETSDKLPSKLETLGAQNHFAPGPAPSDNSGSEAPRPLHVMFLGSSLGNFERDEAAPFLKSIPLKQGDTILLGLDGRPAPGPEGRRKIEAAYNDPSGHTRAFEEHGWDVALQELGLPMPKTDDERRHEAYFRSKKDQKIHLPEHNEDVELAKDELLQIEWSYKVSYLSACRADVQYSVPEALDMFNQADLRVIDSWKAPDSEYRLWLLERPDVRFTGGAVERPLGPTVPTWDEWQAMWRMWDHITLDMIPPATLHQKPIDLRHICLFYLGHIPTFLDIYLTRLLPGGPSEPTYFKDIFERGIDPDVDDPSQIHPHSEVPTNPEDWPSLDEILTFRNNVRQRLRTLYDEAEKRPLTRREARSIFMAYEHEAMHAETLLYMLLQSPLTLPPGPEPDWEVLSRHWAETAAKAQKNGAKTSIDVPATEVTLGHDDPESKDSKPLDPNQEFGWDCEHPKHVERVAAFKADALPITNKEYLSYLEKTGRLADLTATKAPASWVRDGDKWAVRTVYGPVSMEYAGAWPLMASRDEIAAFAEWKGGRLPTEAELRALWETPEGPRPTGLRANTGFKNWHPVPPTLTTNEHEKCHGHNGGVWEWTSTPFMPFEGYEQSTLYPGYSSDFFDGKHYTVLGGSWASAPCIADRKSFRNWYQGNYRYAWVGGRVVYDN</sequence>
<organism evidence="10 11">
    <name type="scientific">Trichosporon asahii var. asahii (strain ATCC 90039 / CBS 2479 / JCM 2466 / KCTC 7840 / NBRC 103889/ NCYC 2677 / UAMH 7654)</name>
    <name type="common">Yeast</name>
    <dbReference type="NCBI Taxonomy" id="1186058"/>
    <lineage>
        <taxon>Eukaryota</taxon>
        <taxon>Fungi</taxon>
        <taxon>Dikarya</taxon>
        <taxon>Basidiomycota</taxon>
        <taxon>Agaricomycotina</taxon>
        <taxon>Tremellomycetes</taxon>
        <taxon>Trichosporonales</taxon>
        <taxon>Trichosporonaceae</taxon>
        <taxon>Trichosporon</taxon>
    </lineage>
</organism>
<dbReference type="PANTHER" id="PTHR43397">
    <property type="entry name" value="ERGOTHIONEINE BIOSYNTHESIS PROTEIN 1"/>
    <property type="match status" value="1"/>
</dbReference>
<dbReference type="Gene3D" id="3.40.50.150">
    <property type="entry name" value="Vaccinia Virus protein VP39"/>
    <property type="match status" value="2"/>
</dbReference>
<dbReference type="GO" id="GO:0008168">
    <property type="term" value="F:methyltransferase activity"/>
    <property type="evidence" value="ECO:0007669"/>
    <property type="project" value="UniProtKB-KW"/>
</dbReference>
<evidence type="ECO:0000256" key="3">
    <source>
        <dbReference type="ARBA" id="ARBA00023002"/>
    </source>
</evidence>
<feature type="compositionally biased region" description="Basic and acidic residues" evidence="6">
    <location>
        <begin position="717"/>
        <end position="729"/>
    </location>
</feature>
<feature type="region of interest" description="Disordered" evidence="6">
    <location>
        <begin position="1"/>
        <end position="20"/>
    </location>
</feature>
<comment type="pathway">
    <text evidence="5">Amino-acid biosynthesis; ergothioneine biosynthesis.</text>
</comment>
<dbReference type="InterPro" id="IPR024775">
    <property type="entry name" value="DinB-like"/>
</dbReference>
<evidence type="ECO:0000256" key="5">
    <source>
        <dbReference type="ARBA" id="ARBA00037882"/>
    </source>
</evidence>
<evidence type="ECO:0000256" key="1">
    <source>
        <dbReference type="ARBA" id="ARBA00022603"/>
    </source>
</evidence>
<evidence type="ECO:0000313" key="11">
    <source>
        <dbReference type="Proteomes" id="UP000002748"/>
    </source>
</evidence>
<dbReference type="Gene3D" id="3.90.1580.10">
    <property type="entry name" value="paralog of FGE (formylglycine-generating enzyme)"/>
    <property type="match status" value="1"/>
</dbReference>
<evidence type="ECO:0000259" key="9">
    <source>
        <dbReference type="Pfam" id="PF12867"/>
    </source>
</evidence>
<gene>
    <name evidence="10" type="ORF">A1Q1_06211</name>
</gene>
<dbReference type="InterPro" id="IPR016187">
    <property type="entry name" value="CTDL_fold"/>
</dbReference>
<accession>J6ELX7</accession>
<dbReference type="InterPro" id="IPR019257">
    <property type="entry name" value="MeTrfase_dom"/>
</dbReference>
<dbReference type="EMBL" id="ALBS01000328">
    <property type="protein sequence ID" value="EJT45314.1"/>
    <property type="molecule type" value="Genomic_DNA"/>
</dbReference>
<dbReference type="AlphaFoldDB" id="J6ELX7"/>
<reference evidence="10 11" key="1">
    <citation type="journal article" date="2012" name="Eukaryot. Cell">
        <title>Draft genome sequence of CBS 2479, the standard type strain of Trichosporon asahii.</title>
        <authorList>
            <person name="Yang R.Y."/>
            <person name="Li H.T."/>
            <person name="Zhu H."/>
            <person name="Zhou G.P."/>
            <person name="Wang M."/>
            <person name="Wang L."/>
        </authorList>
    </citation>
    <scope>NUCLEOTIDE SEQUENCE [LARGE SCALE GENOMIC DNA]</scope>
    <source>
        <strain evidence="11">ATCC 90039 / CBS 2479 / JCM 2466 / KCTC 7840 / NCYC 2677 / UAMH 7654</strain>
    </source>
</reference>
<dbReference type="Pfam" id="PF03781">
    <property type="entry name" value="FGE-sulfatase"/>
    <property type="match status" value="1"/>
</dbReference>
<dbReference type="OrthoDB" id="659at2759"/>
<keyword evidence="3" id="KW-0560">Oxidoreductase</keyword>
<evidence type="ECO:0000256" key="6">
    <source>
        <dbReference type="SAM" id="MobiDB-lite"/>
    </source>
</evidence>
<keyword evidence="1" id="KW-0489">Methyltransferase</keyword>
<dbReference type="RefSeq" id="XP_014176895.1">
    <property type="nucleotide sequence ID" value="XM_014321420.1"/>
</dbReference>
<feature type="region of interest" description="Disordered" evidence="6">
    <location>
        <begin position="715"/>
        <end position="736"/>
    </location>
</feature>
<evidence type="ECO:0000256" key="2">
    <source>
        <dbReference type="ARBA" id="ARBA00022679"/>
    </source>
</evidence>
<keyword evidence="2" id="KW-0808">Transferase</keyword>
<evidence type="ECO:0000313" key="10">
    <source>
        <dbReference type="EMBL" id="EJT45314.1"/>
    </source>
</evidence>
<feature type="domain" description="Histidine-specific methyltransferase SAM-dependent" evidence="8">
    <location>
        <begin position="321"/>
        <end position="499"/>
    </location>
</feature>
<proteinExistence type="predicted"/>
<feature type="domain" description="Histidine-specific methyltransferase SAM-dependent" evidence="8">
    <location>
        <begin position="51"/>
        <end position="99"/>
    </location>
</feature>
<dbReference type="InterPro" id="IPR042095">
    <property type="entry name" value="SUMF_sf"/>
</dbReference>
<dbReference type="Pfam" id="PF12867">
    <property type="entry name" value="DinB_2"/>
    <property type="match status" value="1"/>
</dbReference>
<feature type="region of interest" description="Disordered" evidence="6">
    <location>
        <begin position="238"/>
        <end position="326"/>
    </location>
</feature>
<dbReference type="KEGG" id="tasa:A1Q1_06211"/>
<evidence type="ECO:0000259" key="7">
    <source>
        <dbReference type="Pfam" id="PF03781"/>
    </source>
</evidence>
<dbReference type="InterPro" id="IPR005532">
    <property type="entry name" value="SUMF_dom"/>
</dbReference>
<keyword evidence="4" id="KW-0408">Iron</keyword>
<feature type="domain" description="Histidine-specific methyltransferase SAM-dependent" evidence="8">
    <location>
        <begin position="150"/>
        <end position="229"/>
    </location>
</feature>
<evidence type="ECO:0000256" key="4">
    <source>
        <dbReference type="ARBA" id="ARBA00023004"/>
    </source>
</evidence>
<dbReference type="HOGENOM" id="CLU_006921_0_1_1"/>
<dbReference type="PANTHER" id="PTHR43397:SF1">
    <property type="entry name" value="ERGOTHIONEINE BIOSYNTHESIS PROTEIN 1"/>
    <property type="match status" value="1"/>
</dbReference>
<comment type="caution">
    <text evidence="10">The sequence shown here is derived from an EMBL/GenBank/DDBJ whole genome shotgun (WGS) entry which is preliminary data.</text>
</comment>
<dbReference type="Proteomes" id="UP000002748">
    <property type="component" value="Unassembled WGS sequence"/>
</dbReference>
<evidence type="ECO:0008006" key="12">
    <source>
        <dbReference type="Google" id="ProtNLM"/>
    </source>
</evidence>